<organism evidence="2 3">
    <name type="scientific">Marilutibacter spongiae</name>
    <dbReference type="NCBI Taxonomy" id="2025720"/>
    <lineage>
        <taxon>Bacteria</taxon>
        <taxon>Pseudomonadati</taxon>
        <taxon>Pseudomonadota</taxon>
        <taxon>Gammaproteobacteria</taxon>
        <taxon>Lysobacterales</taxon>
        <taxon>Lysobacteraceae</taxon>
        <taxon>Marilutibacter</taxon>
    </lineage>
</organism>
<comment type="caution">
    <text evidence="2">The sequence shown here is derived from an EMBL/GenBank/DDBJ whole genome shotgun (WGS) entry which is preliminary data.</text>
</comment>
<feature type="transmembrane region" description="Helical" evidence="1">
    <location>
        <begin position="36"/>
        <end position="55"/>
    </location>
</feature>
<dbReference type="RefSeq" id="WP_182688551.1">
    <property type="nucleotide sequence ID" value="NZ_JACHTF010000018.1"/>
</dbReference>
<evidence type="ECO:0000256" key="1">
    <source>
        <dbReference type="SAM" id="Phobius"/>
    </source>
</evidence>
<name>A0A7W3Y6S3_9GAMM</name>
<accession>A0A7W3Y6S3</accession>
<sequence>MEKRILMGSVAALAVMLGFEWLLIATGRPLDVPIDAGFGPIPLAGLLVTAAAMALGGRIATQGFRIFAVLLALLVALSGAVSVQLSSALSHVPEPFSLGEILRYNGAATAASMLAAWLGAALGEWAARRAARPPLSAPGA</sequence>
<protein>
    <submittedName>
        <fullName evidence="2">Uncharacterized protein</fullName>
    </submittedName>
</protein>
<feature type="transmembrane region" description="Helical" evidence="1">
    <location>
        <begin position="5"/>
        <end position="24"/>
    </location>
</feature>
<feature type="transmembrane region" description="Helical" evidence="1">
    <location>
        <begin position="101"/>
        <end position="122"/>
    </location>
</feature>
<keyword evidence="1" id="KW-0472">Membrane</keyword>
<dbReference type="AlphaFoldDB" id="A0A7W3Y6S3"/>
<gene>
    <name evidence="2" type="ORF">H4F98_14500</name>
</gene>
<feature type="transmembrane region" description="Helical" evidence="1">
    <location>
        <begin position="67"/>
        <end position="89"/>
    </location>
</feature>
<dbReference type="EMBL" id="JACHTF010000018">
    <property type="protein sequence ID" value="MBB1061783.1"/>
    <property type="molecule type" value="Genomic_DNA"/>
</dbReference>
<evidence type="ECO:0000313" key="2">
    <source>
        <dbReference type="EMBL" id="MBB1061783.1"/>
    </source>
</evidence>
<dbReference type="Proteomes" id="UP000523196">
    <property type="component" value="Unassembled WGS sequence"/>
</dbReference>
<evidence type="ECO:0000313" key="3">
    <source>
        <dbReference type="Proteomes" id="UP000523196"/>
    </source>
</evidence>
<keyword evidence="3" id="KW-1185">Reference proteome</keyword>
<keyword evidence="1" id="KW-1133">Transmembrane helix</keyword>
<keyword evidence="1" id="KW-0812">Transmembrane</keyword>
<reference evidence="2 3" key="1">
    <citation type="submission" date="2020-08" db="EMBL/GenBank/DDBJ databases">
        <authorList>
            <person name="Xu S."/>
            <person name="Li A."/>
        </authorList>
    </citation>
    <scope>NUCLEOTIDE SEQUENCE [LARGE SCALE GENOMIC DNA]</scope>
    <source>
        <strain evidence="2 3">119BY6-57</strain>
    </source>
</reference>
<proteinExistence type="predicted"/>